<evidence type="ECO:0000256" key="1">
    <source>
        <dbReference type="SAM" id="MobiDB-lite"/>
    </source>
</evidence>
<proteinExistence type="predicted"/>
<dbReference type="AlphaFoldDB" id="A0A316AE53"/>
<accession>A0A316AE53</accession>
<protein>
    <submittedName>
        <fullName evidence="2">Uncharacterized protein DUF3151</fullName>
    </submittedName>
</protein>
<dbReference type="RefSeq" id="WP_245961628.1">
    <property type="nucleotide sequence ID" value="NZ_QGDQ01000002.1"/>
</dbReference>
<name>A0A316AE53_9ACTN</name>
<sequence length="157" mass="16087">MSSPMSLPTPGAPGSHGGAVPGPPPTLLPEDGPEAVAAALLRDEVDPADVAAAHPAASLAWSVLATRAYAAGHVVEAYAYARTGYHRGLDALRRAGWRGAGPVPWHHEANRGFLRSLAVLGRAAGAIGEVDEAERCAQFLAACDPDAVDRLGGDLRA</sequence>
<dbReference type="Proteomes" id="UP000245469">
    <property type="component" value="Unassembled WGS sequence"/>
</dbReference>
<organism evidence="2 3">
    <name type="scientific">Quadrisphaera granulorum</name>
    <dbReference type="NCBI Taxonomy" id="317664"/>
    <lineage>
        <taxon>Bacteria</taxon>
        <taxon>Bacillati</taxon>
        <taxon>Actinomycetota</taxon>
        <taxon>Actinomycetes</taxon>
        <taxon>Kineosporiales</taxon>
        <taxon>Kineosporiaceae</taxon>
        <taxon>Quadrisphaera</taxon>
    </lineage>
</organism>
<keyword evidence="3" id="KW-1185">Reference proteome</keyword>
<dbReference type="InterPro" id="IPR014487">
    <property type="entry name" value="DUF3151"/>
</dbReference>
<reference evidence="2 3" key="1">
    <citation type="submission" date="2018-03" db="EMBL/GenBank/DDBJ databases">
        <title>Genomic Encyclopedia of Archaeal and Bacterial Type Strains, Phase II (KMG-II): from individual species to whole genera.</title>
        <authorList>
            <person name="Goeker M."/>
        </authorList>
    </citation>
    <scope>NUCLEOTIDE SEQUENCE [LARGE SCALE GENOMIC DNA]</scope>
    <source>
        <strain evidence="2 3">DSM 44889</strain>
    </source>
</reference>
<evidence type="ECO:0000313" key="2">
    <source>
        <dbReference type="EMBL" id="PWJ55882.1"/>
    </source>
</evidence>
<comment type="caution">
    <text evidence="2">The sequence shown here is derived from an EMBL/GenBank/DDBJ whole genome shotgun (WGS) entry which is preliminary data.</text>
</comment>
<evidence type="ECO:0000313" key="3">
    <source>
        <dbReference type="Proteomes" id="UP000245469"/>
    </source>
</evidence>
<dbReference type="EMBL" id="QGDQ01000002">
    <property type="protein sequence ID" value="PWJ55882.1"/>
    <property type="molecule type" value="Genomic_DNA"/>
</dbReference>
<dbReference type="PIRSF" id="PIRSF017349">
    <property type="entry name" value="UCP017349"/>
    <property type="match status" value="1"/>
</dbReference>
<dbReference type="Pfam" id="PF11349">
    <property type="entry name" value="DUF3151"/>
    <property type="match status" value="1"/>
</dbReference>
<feature type="region of interest" description="Disordered" evidence="1">
    <location>
        <begin position="1"/>
        <end position="31"/>
    </location>
</feature>
<gene>
    <name evidence="2" type="ORF">BXY45_102250</name>
</gene>